<reference evidence="1 2" key="1">
    <citation type="submission" date="2022-04" db="EMBL/GenBank/DDBJ databases">
        <authorList>
            <person name="Grouzdev D.S."/>
            <person name="Pantiukh K.S."/>
            <person name="Krutkina M.S."/>
        </authorList>
    </citation>
    <scope>NUCLEOTIDE SEQUENCE [LARGE SCALE GENOMIC DNA]</scope>
    <source>
        <strain evidence="1 2">Jip08</strain>
    </source>
</reference>
<comment type="caution">
    <text evidence="1">The sequence shown here is derived from an EMBL/GenBank/DDBJ whole genome shotgun (WGS) entry which is preliminary data.</text>
</comment>
<accession>A0ABT0DPW1</accession>
<evidence type="ECO:0008006" key="3">
    <source>
        <dbReference type="Google" id="ProtNLM"/>
    </source>
</evidence>
<organism evidence="1 2">
    <name type="scientific">Ancylobacter koreensis</name>
    <dbReference type="NCBI Taxonomy" id="266121"/>
    <lineage>
        <taxon>Bacteria</taxon>
        <taxon>Pseudomonadati</taxon>
        <taxon>Pseudomonadota</taxon>
        <taxon>Alphaproteobacteria</taxon>
        <taxon>Hyphomicrobiales</taxon>
        <taxon>Xanthobacteraceae</taxon>
        <taxon>Ancylobacter</taxon>
    </lineage>
</organism>
<name>A0ABT0DPW1_9HYPH</name>
<sequence>MAASVLGLICATPISAQDNAWIYNTFVDKCRAAGGTPGSSLAQFQRGETFVCRQGGGASVTGPGDDCERTARQNVDWVLRDRGALTTFTRLTASGYAAVDAVIEAQAHNFRAQESIRRCRDWAIEYLARVYGPDRTKPVTASDCSCITVLPHENRDAQRFSYSVRNACDPMDVAIQFGGDILKMSASVAMSAWAAAGRLSPGQQAVVSTPQGWTYATILATRLTRGSSSYTCRYN</sequence>
<evidence type="ECO:0000313" key="1">
    <source>
        <dbReference type="EMBL" id="MCK0209147.1"/>
    </source>
</evidence>
<proteinExistence type="predicted"/>
<keyword evidence="2" id="KW-1185">Reference proteome</keyword>
<reference evidence="2" key="2">
    <citation type="submission" date="2023-07" db="EMBL/GenBank/DDBJ databases">
        <title>Ancylobacter moscoviensis sp. nov., facultatively methylotrophic bacteria from activated sludge and the reclassification of Starkeya novella (Starkey 1934) Kelly et al. 2000 as Ancylobacter novellus comb. nov., Starkeya koreensis Im et al. 2006 as Ancylobacter koreensis comb.nov., Angulomicrobium tetraedrale Vasil'eva et al. 1986 as Ancylobacter tetraedralis comb. nov., Angulomicrobium amanitiforme Fritz et al. 2004 as Ancylobacter amanitiformis comb. nov. and Methylorhabdus multivorans Doronina et al. 1996 as Ancylobacter multivorans comb. nov. and emended description of the genus Ancylobacter.</title>
        <authorList>
            <person name="Doronina N."/>
            <person name="Chemodurova A."/>
            <person name="Grouzdev D."/>
            <person name="Koziaeva V."/>
            <person name="Shi W."/>
            <person name="Wu L."/>
            <person name="Kaparullina E."/>
        </authorList>
    </citation>
    <scope>NUCLEOTIDE SEQUENCE [LARGE SCALE GENOMIC DNA]</scope>
    <source>
        <strain evidence="2">Jip08</strain>
    </source>
</reference>
<protein>
    <recommendedName>
        <fullName evidence="3">Ig-like domain-containing protein</fullName>
    </recommendedName>
</protein>
<gene>
    <name evidence="1" type="ORF">MWN33_14015</name>
</gene>
<dbReference type="RefSeq" id="WP_247201653.1">
    <property type="nucleotide sequence ID" value="NZ_JALKCG010000005.1"/>
</dbReference>
<dbReference type="EMBL" id="JALKCG010000005">
    <property type="protein sequence ID" value="MCK0209147.1"/>
    <property type="molecule type" value="Genomic_DNA"/>
</dbReference>
<evidence type="ECO:0000313" key="2">
    <source>
        <dbReference type="Proteomes" id="UP001202867"/>
    </source>
</evidence>
<dbReference type="Proteomes" id="UP001202867">
    <property type="component" value="Unassembled WGS sequence"/>
</dbReference>